<organismHost>
    <name type="scientific">Musca domestica</name>
    <name type="common">House fly</name>
    <dbReference type="NCBI Taxonomy" id="7370"/>
</organismHost>
<proteinExistence type="predicted"/>
<gene>
    <name evidence="1" type="ORF">MdSGHV005</name>
</gene>
<dbReference type="GeneID" id="6295448"/>
<evidence type="ECO:0000313" key="2">
    <source>
        <dbReference type="Proteomes" id="UP000011274"/>
    </source>
</evidence>
<protein>
    <submittedName>
        <fullName evidence="1">Uncharacterized protein</fullName>
    </submittedName>
</protein>
<organism evidence="1 2">
    <name type="scientific">Musca hytrovirus</name>
    <name type="common">isolate Musca domestica/United States/Boucias/-</name>
    <name type="synonym">MHV</name>
    <dbReference type="NCBI Taxonomy" id="523909"/>
    <lineage>
        <taxon>Viruses</taxon>
        <taxon>Viruses incertae sedis</taxon>
        <taxon>Naldaviricetes</taxon>
        <taxon>Lefavirales</taxon>
        <taxon>Hytrosaviridae</taxon>
        <taxon>Muscavirus</taxon>
        <taxon>Muscavirus musdomesticae</taxon>
    </lineage>
</organism>
<accession>B2YFY2</accession>
<evidence type="ECO:0000313" key="1">
    <source>
        <dbReference type="EMBL" id="ACD03464.1"/>
    </source>
</evidence>
<keyword evidence="2" id="KW-1185">Reference proteome</keyword>
<sequence length="69" mass="7638">MRNIPPTKCSLTAHPRNFYVNKGTQVHSLPVHKLKVLAQCSSPAHTIFFQTLLYNLLAKCSPSSQSAKS</sequence>
<reference evidence="1 2" key="1">
    <citation type="journal article" date="2008" name="Virology">
        <title>Sequence analysis of a non-classified, non-occluded DNA virus that causes salivary gland hypertrophy of Musca domestica, MdSGHV.</title>
        <authorList>
            <person name="Garcia-Maruniak A."/>
            <person name="Maruniak J.E."/>
            <person name="Farmerie W."/>
            <person name="Boucias D.G."/>
        </authorList>
    </citation>
    <scope>NUCLEOTIDE SEQUENCE [LARGE SCALE GENOMIC DNA]</scope>
    <source>
        <strain evidence="2">Isolate Musca domestica/United States/Boucias/-</strain>
    </source>
</reference>
<dbReference type="EMBL" id="EU522111">
    <property type="protein sequence ID" value="ACD03464.1"/>
    <property type="molecule type" value="Genomic_DNA"/>
</dbReference>
<dbReference type="KEGG" id="vg:6295448"/>
<name>B2YFY2_MHVB</name>
<dbReference type="Proteomes" id="UP000011274">
    <property type="component" value="Segment"/>
</dbReference>
<dbReference type="RefSeq" id="YP_001883333.1">
    <property type="nucleotide sequence ID" value="NC_010671.1"/>
</dbReference>